<organism evidence="11">
    <name type="scientific">Candidatus Kentrum sp. DK</name>
    <dbReference type="NCBI Taxonomy" id="2126562"/>
    <lineage>
        <taxon>Bacteria</taxon>
        <taxon>Pseudomonadati</taxon>
        <taxon>Pseudomonadota</taxon>
        <taxon>Gammaproteobacteria</taxon>
        <taxon>Candidatus Kentrum</taxon>
    </lineage>
</organism>
<evidence type="ECO:0000256" key="10">
    <source>
        <dbReference type="RuleBase" id="RU003406"/>
    </source>
</evidence>
<dbReference type="PANTHER" id="PTHR42871">
    <property type="entry name" value="CITRATE SYNTHASE"/>
    <property type="match status" value="1"/>
</dbReference>
<dbReference type="UniPathway" id="UPA00223">
    <property type="reaction ID" value="UER00717"/>
</dbReference>
<dbReference type="PROSITE" id="PS00480">
    <property type="entry name" value="CITRATE_SYNTHASE"/>
    <property type="match status" value="1"/>
</dbReference>
<evidence type="ECO:0000256" key="1">
    <source>
        <dbReference type="ARBA" id="ARBA00004751"/>
    </source>
</evidence>
<dbReference type="Gene3D" id="1.10.580.10">
    <property type="entry name" value="Citrate Synthase, domain 1"/>
    <property type="match status" value="1"/>
</dbReference>
<dbReference type="PIRSF" id="PIRSF001369">
    <property type="entry name" value="Citrate_synth"/>
    <property type="match status" value="1"/>
</dbReference>
<dbReference type="GO" id="GO:0005737">
    <property type="term" value="C:cytoplasm"/>
    <property type="evidence" value="ECO:0007669"/>
    <property type="project" value="InterPro"/>
</dbReference>
<comment type="catalytic activity">
    <reaction evidence="5 9">
        <text>oxaloacetate + acetyl-CoA + H2O = citrate + CoA + H(+)</text>
        <dbReference type="Rhea" id="RHEA:16845"/>
        <dbReference type="ChEBI" id="CHEBI:15377"/>
        <dbReference type="ChEBI" id="CHEBI:15378"/>
        <dbReference type="ChEBI" id="CHEBI:16452"/>
        <dbReference type="ChEBI" id="CHEBI:16947"/>
        <dbReference type="ChEBI" id="CHEBI:57287"/>
        <dbReference type="ChEBI" id="CHEBI:57288"/>
        <dbReference type="EC" id="2.3.3.16"/>
    </reaction>
</comment>
<dbReference type="InterPro" id="IPR036969">
    <property type="entry name" value="Citrate_synthase_sf"/>
</dbReference>
<dbReference type="FunFam" id="1.10.580.10:FF:000005">
    <property type="entry name" value="Citrate synthase"/>
    <property type="match status" value="1"/>
</dbReference>
<evidence type="ECO:0000256" key="2">
    <source>
        <dbReference type="ARBA" id="ARBA00010566"/>
    </source>
</evidence>
<dbReference type="InterPro" id="IPR016142">
    <property type="entry name" value="Citrate_synth-like_lrg_a-sub"/>
</dbReference>
<evidence type="ECO:0000256" key="5">
    <source>
        <dbReference type="ARBA" id="ARBA00049288"/>
    </source>
</evidence>
<dbReference type="PRINTS" id="PR00143">
    <property type="entry name" value="CITRTSNTHASE"/>
</dbReference>
<dbReference type="Gene3D" id="1.10.230.10">
    <property type="entry name" value="Cytochrome P450-Terp, domain 2"/>
    <property type="match status" value="1"/>
</dbReference>
<dbReference type="FunFam" id="1.10.230.10:FF:000002">
    <property type="entry name" value="Citrate synthase"/>
    <property type="match status" value="1"/>
</dbReference>
<feature type="active site" evidence="8">
    <location>
        <position position="307"/>
    </location>
</feature>
<dbReference type="PANTHER" id="PTHR42871:SF1">
    <property type="entry name" value="CITRATE SYNTHASE"/>
    <property type="match status" value="1"/>
</dbReference>
<dbReference type="AlphaFoldDB" id="A0A450SHM9"/>
<proteinExistence type="inferred from homology"/>
<dbReference type="SUPFAM" id="SSF48256">
    <property type="entry name" value="Citrate synthase"/>
    <property type="match status" value="1"/>
</dbReference>
<evidence type="ECO:0000313" key="11">
    <source>
        <dbReference type="EMBL" id="VFJ52753.1"/>
    </source>
</evidence>
<dbReference type="InterPro" id="IPR010953">
    <property type="entry name" value="Citrate_synthase_typ-I"/>
</dbReference>
<protein>
    <recommendedName>
        <fullName evidence="6 7">Citrate synthase</fullName>
    </recommendedName>
</protein>
<dbReference type="InterPro" id="IPR016143">
    <property type="entry name" value="Citrate_synth-like_sm_a-sub"/>
</dbReference>
<gene>
    <name evidence="11" type="ORF">BECKDK2373C_GA0170839_103725</name>
</gene>
<dbReference type="InterPro" id="IPR002020">
    <property type="entry name" value="Citrate_synthase"/>
</dbReference>
<reference evidence="11" key="1">
    <citation type="submission" date="2019-02" db="EMBL/GenBank/DDBJ databases">
        <authorList>
            <person name="Gruber-Vodicka R. H."/>
            <person name="Seah K. B. B."/>
        </authorList>
    </citation>
    <scope>NUCLEOTIDE SEQUENCE</scope>
    <source>
        <strain evidence="11">BECK_DK161</strain>
    </source>
</reference>
<dbReference type="GO" id="GO:0036440">
    <property type="term" value="F:citrate synthase activity"/>
    <property type="evidence" value="ECO:0007669"/>
    <property type="project" value="UniProtKB-EC"/>
</dbReference>
<evidence type="ECO:0000256" key="6">
    <source>
        <dbReference type="NCBIfam" id="TIGR01798"/>
    </source>
</evidence>
<dbReference type="GO" id="GO:0032787">
    <property type="term" value="P:monocarboxylic acid metabolic process"/>
    <property type="evidence" value="ECO:0007669"/>
    <property type="project" value="UniProtKB-ARBA"/>
</dbReference>
<comment type="pathway">
    <text evidence="1 9">Carbohydrate metabolism; tricarboxylic acid cycle; isocitrate from oxaloacetate: step 1/2.</text>
</comment>
<dbReference type="NCBIfam" id="TIGR01798">
    <property type="entry name" value="cit_synth_I"/>
    <property type="match status" value="1"/>
</dbReference>
<evidence type="ECO:0000256" key="8">
    <source>
        <dbReference type="PIRSR" id="PIRSR001369-1"/>
    </source>
</evidence>
<dbReference type="EMBL" id="CAADEY010000037">
    <property type="protein sequence ID" value="VFJ52753.1"/>
    <property type="molecule type" value="Genomic_DNA"/>
</dbReference>
<dbReference type="NCBIfam" id="NF004126">
    <property type="entry name" value="PRK05614.1"/>
    <property type="match status" value="1"/>
</dbReference>
<evidence type="ECO:0000256" key="4">
    <source>
        <dbReference type="ARBA" id="ARBA00022679"/>
    </source>
</evidence>
<evidence type="ECO:0000256" key="9">
    <source>
        <dbReference type="RuleBase" id="RU003370"/>
    </source>
</evidence>
<evidence type="ECO:0000256" key="7">
    <source>
        <dbReference type="PIRNR" id="PIRNR001369"/>
    </source>
</evidence>
<keyword evidence="4 7" id="KW-0808">Transferase</keyword>
<feature type="active site" evidence="8">
    <location>
        <position position="363"/>
    </location>
</feature>
<dbReference type="Pfam" id="PF00285">
    <property type="entry name" value="Citrate_synt"/>
    <property type="match status" value="1"/>
</dbReference>
<evidence type="ECO:0000256" key="3">
    <source>
        <dbReference type="ARBA" id="ARBA00022532"/>
    </source>
</evidence>
<comment type="similarity">
    <text evidence="2 7 10">Belongs to the citrate synthase family.</text>
</comment>
<keyword evidence="3 9" id="KW-0816">Tricarboxylic acid cycle</keyword>
<dbReference type="InterPro" id="IPR024176">
    <property type="entry name" value="Citrate_synthase_bac-typ"/>
</dbReference>
<accession>A0A450SHM9</accession>
<dbReference type="GO" id="GO:0006099">
    <property type="term" value="P:tricarboxylic acid cycle"/>
    <property type="evidence" value="ECO:0007669"/>
    <property type="project" value="UniProtKB-UniRule"/>
</dbReference>
<sequence>MNNNTLTITDNRTGKEYVLPVENDTIQAMDLRQIKVREDDFGLMTYDPSYSNTAACKSRITYIDGEKGILRHRGYPIEQLAEKSTFLEVAYLLIHGELPGKEELSYWNTRIMRHTFLHQAFPRMIESFHYDAHPMGILISSIAAMSTFHAESKAIDDPVMREKQVFRILGKLPTLAAFAYRHAIGRPYNYPDSSRGYTENFLYMLDDMNERGYRVHPVSARALDILFILHADHEQNCSASTMRAVGSSRVDPYCALAAAASALYGPLHGGANEAVLRMLKEIGSVSNIPAYIERVKKGEMRLMGFGHRIYRNYDPRAAIVKKTAHGVLEALGTNPLLDIAMELERIALADAYFVERNLYPNVDFYSGIIMQALGFPTATFPVLFAIPRAAGWLAQWIEHIGDEEQRIARPRQVYLGEEIRDYVPLPERDNFAKLLRIPTARYK</sequence>
<name>A0A450SHM9_9GAMM</name>
<dbReference type="InterPro" id="IPR019810">
    <property type="entry name" value="Citrate_synthase_AS"/>
</dbReference>